<gene>
    <name evidence="10" type="ORF">FD50_GL000637</name>
</gene>
<accession>A0A0R1V639</accession>
<dbReference type="Proteomes" id="UP000051166">
    <property type="component" value="Unassembled WGS sequence"/>
</dbReference>
<keyword evidence="7" id="KW-0868">Chloride</keyword>
<evidence type="ECO:0000313" key="11">
    <source>
        <dbReference type="Proteomes" id="UP000051166"/>
    </source>
</evidence>
<comment type="subcellular location">
    <subcellularLocation>
        <location evidence="1">Membrane</location>
        <topology evidence="1">Multi-pass membrane protein</topology>
    </subcellularLocation>
</comment>
<comment type="caution">
    <text evidence="10">The sequence shown here is derived from an EMBL/GenBank/DDBJ whole genome shotgun (WGS) entry which is preliminary data.</text>
</comment>
<dbReference type="EMBL" id="AZFQ01000036">
    <property type="protein sequence ID" value="KRL98824.1"/>
    <property type="molecule type" value="Genomic_DNA"/>
</dbReference>
<dbReference type="SUPFAM" id="SSF116726">
    <property type="entry name" value="TrkA C-terminal domain-like"/>
    <property type="match status" value="1"/>
</dbReference>
<feature type="transmembrane region" description="Helical" evidence="8">
    <location>
        <begin position="350"/>
        <end position="369"/>
    </location>
</feature>
<dbReference type="PANTHER" id="PTHR45711:SF6">
    <property type="entry name" value="CHLORIDE CHANNEL PROTEIN"/>
    <property type="match status" value="1"/>
</dbReference>
<proteinExistence type="predicted"/>
<evidence type="ECO:0000259" key="9">
    <source>
        <dbReference type="PROSITE" id="PS51202"/>
    </source>
</evidence>
<dbReference type="GO" id="GO:0006813">
    <property type="term" value="P:potassium ion transport"/>
    <property type="evidence" value="ECO:0007669"/>
    <property type="project" value="InterPro"/>
</dbReference>
<evidence type="ECO:0000256" key="4">
    <source>
        <dbReference type="ARBA" id="ARBA00022989"/>
    </source>
</evidence>
<evidence type="ECO:0000256" key="5">
    <source>
        <dbReference type="ARBA" id="ARBA00023065"/>
    </source>
</evidence>
<dbReference type="InterPro" id="IPR006037">
    <property type="entry name" value="RCK_C"/>
</dbReference>
<dbReference type="SUPFAM" id="SSF81340">
    <property type="entry name" value="Clc chloride channel"/>
    <property type="match status" value="1"/>
</dbReference>
<feature type="transmembrane region" description="Helical" evidence="8">
    <location>
        <begin position="222"/>
        <end position="240"/>
    </location>
</feature>
<feature type="transmembrane region" description="Helical" evidence="8">
    <location>
        <begin position="12"/>
        <end position="31"/>
    </location>
</feature>
<evidence type="ECO:0000256" key="6">
    <source>
        <dbReference type="ARBA" id="ARBA00023136"/>
    </source>
</evidence>
<dbReference type="GO" id="GO:0005886">
    <property type="term" value="C:plasma membrane"/>
    <property type="evidence" value="ECO:0007669"/>
    <property type="project" value="TreeGrafter"/>
</dbReference>
<evidence type="ECO:0000256" key="8">
    <source>
        <dbReference type="SAM" id="Phobius"/>
    </source>
</evidence>
<dbReference type="STRING" id="1423801.FD50_GL000637"/>
<feature type="domain" description="RCK C-terminal" evidence="9">
    <location>
        <begin position="423"/>
        <end position="505"/>
    </location>
</feature>
<keyword evidence="6 8" id="KW-0472">Membrane</keyword>
<feature type="transmembrane region" description="Helical" evidence="8">
    <location>
        <begin position="149"/>
        <end position="174"/>
    </location>
</feature>
<keyword evidence="5" id="KW-0406">Ion transport</keyword>
<dbReference type="GO" id="GO:0008324">
    <property type="term" value="F:monoatomic cation transmembrane transporter activity"/>
    <property type="evidence" value="ECO:0007669"/>
    <property type="project" value="InterPro"/>
</dbReference>
<dbReference type="InterPro" id="IPR036721">
    <property type="entry name" value="RCK_C_sf"/>
</dbReference>
<protein>
    <submittedName>
        <fullName evidence="10">Chloride channel protein</fullName>
    </submittedName>
</protein>
<dbReference type="PROSITE" id="PS51202">
    <property type="entry name" value="RCK_C"/>
    <property type="match status" value="1"/>
</dbReference>
<dbReference type="GeneID" id="98308062"/>
<dbReference type="RefSeq" id="WP_082610441.1">
    <property type="nucleotide sequence ID" value="NZ_AZFQ01000036.1"/>
</dbReference>
<dbReference type="GO" id="GO:0005247">
    <property type="term" value="F:voltage-gated chloride channel activity"/>
    <property type="evidence" value="ECO:0007669"/>
    <property type="project" value="TreeGrafter"/>
</dbReference>
<dbReference type="AlphaFoldDB" id="A0A0R1V639"/>
<feature type="transmembrane region" description="Helical" evidence="8">
    <location>
        <begin position="324"/>
        <end position="344"/>
    </location>
</feature>
<keyword evidence="11" id="KW-1185">Reference proteome</keyword>
<keyword evidence="2" id="KW-0813">Transport</keyword>
<evidence type="ECO:0000313" key="10">
    <source>
        <dbReference type="EMBL" id="KRL98824.1"/>
    </source>
</evidence>
<keyword evidence="3 8" id="KW-0812">Transmembrane</keyword>
<dbReference type="Pfam" id="PF02080">
    <property type="entry name" value="TrkA_C"/>
    <property type="match status" value="1"/>
</dbReference>
<feature type="transmembrane region" description="Helical" evidence="8">
    <location>
        <begin position="261"/>
        <end position="278"/>
    </location>
</feature>
<dbReference type="PATRIC" id="fig|1423801.4.peg.646"/>
<reference evidence="10 11" key="1">
    <citation type="journal article" date="2015" name="Genome Announc.">
        <title>Expanding the biotechnology potential of lactobacilli through comparative genomics of 213 strains and associated genera.</title>
        <authorList>
            <person name="Sun Z."/>
            <person name="Harris H.M."/>
            <person name="McCann A."/>
            <person name="Guo C."/>
            <person name="Argimon S."/>
            <person name="Zhang W."/>
            <person name="Yang X."/>
            <person name="Jeffery I.B."/>
            <person name="Cooney J.C."/>
            <person name="Kagawa T.F."/>
            <person name="Liu W."/>
            <person name="Song Y."/>
            <person name="Salvetti E."/>
            <person name="Wrobel A."/>
            <person name="Rasinkangas P."/>
            <person name="Parkhill J."/>
            <person name="Rea M.C."/>
            <person name="O'Sullivan O."/>
            <person name="Ritari J."/>
            <person name="Douillard F.P."/>
            <person name="Paul Ross R."/>
            <person name="Yang R."/>
            <person name="Briner A.E."/>
            <person name="Felis G.E."/>
            <person name="de Vos W.M."/>
            <person name="Barrangou R."/>
            <person name="Klaenhammer T.R."/>
            <person name="Caufield P.W."/>
            <person name="Cui Y."/>
            <person name="Zhang H."/>
            <person name="O'Toole P.W."/>
        </authorList>
    </citation>
    <scope>NUCLEOTIDE SEQUENCE [LARGE SCALE GENOMIC DNA]</scope>
    <source>
        <strain evidence="10 11">DSM 16230</strain>
    </source>
</reference>
<dbReference type="Pfam" id="PF00654">
    <property type="entry name" value="Voltage_CLC"/>
    <property type="match status" value="1"/>
</dbReference>
<feature type="transmembrane region" description="Helical" evidence="8">
    <location>
        <begin position="298"/>
        <end position="317"/>
    </location>
</feature>
<feature type="transmembrane region" description="Helical" evidence="8">
    <location>
        <begin position="376"/>
        <end position="404"/>
    </location>
</feature>
<dbReference type="OrthoDB" id="9812438at2"/>
<keyword evidence="4 8" id="KW-1133">Transmembrane helix</keyword>
<dbReference type="Gene3D" id="3.30.70.1450">
    <property type="entry name" value="Regulator of K+ conductance, C-terminal domain"/>
    <property type="match status" value="1"/>
</dbReference>
<evidence type="ECO:0000256" key="2">
    <source>
        <dbReference type="ARBA" id="ARBA00022448"/>
    </source>
</evidence>
<evidence type="ECO:0000256" key="7">
    <source>
        <dbReference type="ARBA" id="ARBA00023214"/>
    </source>
</evidence>
<organism evidence="10 11">
    <name type="scientific">Liquorilactobacillus satsumensis DSM 16230 = JCM 12392</name>
    <dbReference type="NCBI Taxonomy" id="1423801"/>
    <lineage>
        <taxon>Bacteria</taxon>
        <taxon>Bacillati</taxon>
        <taxon>Bacillota</taxon>
        <taxon>Bacilli</taxon>
        <taxon>Lactobacillales</taxon>
        <taxon>Lactobacillaceae</taxon>
        <taxon>Liquorilactobacillus</taxon>
    </lineage>
</organism>
<dbReference type="PRINTS" id="PR00762">
    <property type="entry name" value="CLCHANNEL"/>
</dbReference>
<dbReference type="InterPro" id="IPR014743">
    <property type="entry name" value="Cl-channel_core"/>
</dbReference>
<evidence type="ECO:0000256" key="1">
    <source>
        <dbReference type="ARBA" id="ARBA00004141"/>
    </source>
</evidence>
<feature type="transmembrane region" description="Helical" evidence="8">
    <location>
        <begin position="51"/>
        <end position="72"/>
    </location>
</feature>
<dbReference type="CDD" id="cd01031">
    <property type="entry name" value="EriC"/>
    <property type="match status" value="1"/>
</dbReference>
<sequence>MKERDLIRIRAVFRGVIVGSLVGLVVSAFRYTISELLVFWKFCYHLAGTSVYDACLVVFGLLCLTWIIGLFITHEKHIMGSGIPEVELQLVDRLQLNPVSVLISKFIAGSLALGTGGFLGREGPSVQLGAAVGQIYAEKIKVSKADWRLLVATGAAAGLSAAFGAPLAGTMFILEEVAHSFSVLLWIEALSGALAADLVTDHFFGLEPVLAIHYSASFPLRYYWILVLLGLLLGGLGTIYQQVTLNTGIFYRFLRWIPRKWQSIVMFVAILPLGIWAPTLLGGGENLIKGLPLSNSNLQIILLLFLVRFVLSAVSFGSGSPGGIFLPILTLGAIIGLAVGRSAVNLQLLPAVYLPNIIIFSLAGYFACISKAPFTAILLIAEMVGSLAHLLPLAFVSLIAYLFVDLLGGAPIYESLAARIGLNTVLKEREKPQLQRVELSVSPAGSFTDREVKEIPWPTQVILTRVVRNGNELLGKGDLIIQPGDKLILLVPATTAAAVSTALARLN</sequence>
<name>A0A0R1V639_9LACO</name>
<dbReference type="Gene3D" id="1.10.3080.10">
    <property type="entry name" value="Clc chloride channel"/>
    <property type="match status" value="1"/>
</dbReference>
<dbReference type="PANTHER" id="PTHR45711">
    <property type="entry name" value="CHLORIDE CHANNEL PROTEIN"/>
    <property type="match status" value="1"/>
</dbReference>
<evidence type="ECO:0000256" key="3">
    <source>
        <dbReference type="ARBA" id="ARBA00022692"/>
    </source>
</evidence>
<dbReference type="InterPro" id="IPR001807">
    <property type="entry name" value="ClC"/>
</dbReference>